<keyword evidence="8 19" id="KW-0169">Cobalamin biosynthesis</keyword>
<dbReference type="InParanoid" id="A0A0J6ZP51"/>
<feature type="transmembrane region" description="Helical" evidence="19">
    <location>
        <begin position="106"/>
        <end position="126"/>
    </location>
</feature>
<comment type="catalytic activity">
    <reaction evidence="17 19">
        <text>alpha-ribazole + adenosylcob(III)inamide-GDP = adenosylcob(III)alamin + GMP + H(+)</text>
        <dbReference type="Rhea" id="RHEA:16049"/>
        <dbReference type="ChEBI" id="CHEBI:10329"/>
        <dbReference type="ChEBI" id="CHEBI:15378"/>
        <dbReference type="ChEBI" id="CHEBI:18408"/>
        <dbReference type="ChEBI" id="CHEBI:58115"/>
        <dbReference type="ChEBI" id="CHEBI:60487"/>
        <dbReference type="EC" id="2.7.8.26"/>
    </reaction>
</comment>
<evidence type="ECO:0000256" key="3">
    <source>
        <dbReference type="ARBA" id="ARBA00004663"/>
    </source>
</evidence>
<evidence type="ECO:0000313" key="20">
    <source>
        <dbReference type="EMBL" id="KMO86666.1"/>
    </source>
</evidence>
<keyword evidence="10 19" id="KW-0812">Transmembrane</keyword>
<dbReference type="Proteomes" id="UP000036503">
    <property type="component" value="Unassembled WGS sequence"/>
</dbReference>
<dbReference type="InterPro" id="IPR003805">
    <property type="entry name" value="CobS"/>
</dbReference>
<evidence type="ECO:0000256" key="9">
    <source>
        <dbReference type="ARBA" id="ARBA00022679"/>
    </source>
</evidence>
<dbReference type="RefSeq" id="WP_048514131.1">
    <property type="nucleotide sequence ID" value="NZ_FUXD01000019.1"/>
</dbReference>
<evidence type="ECO:0000256" key="6">
    <source>
        <dbReference type="ARBA" id="ARBA00015850"/>
    </source>
</evidence>
<dbReference type="AlphaFoldDB" id="A0A0J6ZP51"/>
<accession>A0A0J6ZP51</accession>
<comment type="function">
    <text evidence="14 19">Joins adenosylcobinamide-GDP and alpha-ribazole to generate adenosylcobalamin (Ado-cobalamin). Also synthesizes adenosylcobalamin 5'-phosphate from adenosylcobinamide-GDP and alpha-ribazole 5'-phosphate.</text>
</comment>
<evidence type="ECO:0000256" key="18">
    <source>
        <dbReference type="ARBA" id="ARBA00049504"/>
    </source>
</evidence>
<proteinExistence type="inferred from homology"/>
<keyword evidence="12 19" id="KW-1133">Transmembrane helix</keyword>
<dbReference type="GO" id="GO:0009236">
    <property type="term" value="P:cobalamin biosynthetic process"/>
    <property type="evidence" value="ECO:0007669"/>
    <property type="project" value="UniProtKB-UniRule"/>
</dbReference>
<dbReference type="GO" id="GO:0008818">
    <property type="term" value="F:cobalamin 5'-phosphate synthase activity"/>
    <property type="evidence" value="ECO:0007669"/>
    <property type="project" value="UniProtKB-UniRule"/>
</dbReference>
<dbReference type="EMBL" id="LEKT01000018">
    <property type="protein sequence ID" value="KMO86666.1"/>
    <property type="molecule type" value="Genomic_DNA"/>
</dbReference>
<feature type="transmembrane region" description="Helical" evidence="19">
    <location>
        <begin position="132"/>
        <end position="153"/>
    </location>
</feature>
<dbReference type="Pfam" id="PF02654">
    <property type="entry name" value="CobS"/>
    <property type="match status" value="1"/>
</dbReference>
<sequence>MRSFFIALQFLTRIQLRRQTQWTNEDFGRSVLCFPLVGVLIGGVLCIVYAGSTFFFSNDYAAVLVIGAWFLVTGGLHADGFMDTADGIFSGRSRERMLEILKDSRVGANGVMAFFFLAVLKISFLANIPSAIVPAALIAIPAAARFGTLISIFEFPYARKEGLGRAFIQYAPPYTLAAAFVLALIPVAYGGFFCLILLGAAMMISLCANRYITCVLGGVTGDTYGAVLELSEMLLLGLTAVLFH</sequence>
<evidence type="ECO:0000313" key="21">
    <source>
        <dbReference type="Proteomes" id="UP000036503"/>
    </source>
</evidence>
<comment type="pathway">
    <text evidence="3 19">Cofactor biosynthesis; adenosylcobalamin biosynthesis; adenosylcobalamin from cob(II)yrinate a,c-diamide: step 7/7.</text>
</comment>
<dbReference type="GO" id="GO:0051073">
    <property type="term" value="F:adenosylcobinamide-GDP ribazoletransferase activity"/>
    <property type="evidence" value="ECO:0007669"/>
    <property type="project" value="UniProtKB-UniRule"/>
</dbReference>
<evidence type="ECO:0000256" key="15">
    <source>
        <dbReference type="ARBA" id="ARBA00032605"/>
    </source>
</evidence>
<evidence type="ECO:0000256" key="8">
    <source>
        <dbReference type="ARBA" id="ARBA00022573"/>
    </source>
</evidence>
<reference evidence="20 21" key="1">
    <citation type="submission" date="2015-06" db="EMBL/GenBank/DDBJ databases">
        <title>Draft genome sequence of beer spoilage bacterium Megasphaera cerevisiae type strain 20462.</title>
        <authorList>
            <person name="Kutumbaka K."/>
            <person name="Pasmowitz J."/>
            <person name="Mategko J."/>
            <person name="Reyes D."/>
            <person name="Friedrich A."/>
            <person name="Han S."/>
            <person name="Martens-Habbena W."/>
            <person name="Neal-McKinney J."/>
            <person name="Janagama H.K."/>
            <person name="Nadala C."/>
            <person name="Samadpour M."/>
        </authorList>
    </citation>
    <scope>NUCLEOTIDE SEQUENCE [LARGE SCALE GENOMIC DNA]</scope>
    <source>
        <strain evidence="20 21">DSM 20462</strain>
    </source>
</reference>
<comment type="subcellular location">
    <subcellularLocation>
        <location evidence="2 19">Cell membrane</location>
        <topology evidence="2 19">Multi-pass membrane protein</topology>
    </subcellularLocation>
</comment>
<organism evidence="20 21">
    <name type="scientific">Megasphaera cerevisiae DSM 20462</name>
    <dbReference type="NCBI Taxonomy" id="1122219"/>
    <lineage>
        <taxon>Bacteria</taxon>
        <taxon>Bacillati</taxon>
        <taxon>Bacillota</taxon>
        <taxon>Negativicutes</taxon>
        <taxon>Veillonellales</taxon>
        <taxon>Veillonellaceae</taxon>
        <taxon>Megasphaera</taxon>
    </lineage>
</organism>
<evidence type="ECO:0000256" key="4">
    <source>
        <dbReference type="ARBA" id="ARBA00010561"/>
    </source>
</evidence>
<evidence type="ECO:0000256" key="12">
    <source>
        <dbReference type="ARBA" id="ARBA00022989"/>
    </source>
</evidence>
<keyword evidence="9 19" id="KW-0808">Transferase</keyword>
<dbReference type="PANTHER" id="PTHR34148:SF1">
    <property type="entry name" value="ADENOSYLCOBINAMIDE-GDP RIBAZOLETRANSFERASE"/>
    <property type="match status" value="1"/>
</dbReference>
<evidence type="ECO:0000256" key="5">
    <source>
        <dbReference type="ARBA" id="ARBA00013200"/>
    </source>
</evidence>
<comment type="similarity">
    <text evidence="4 19">Belongs to the CobS family.</text>
</comment>
<keyword evidence="11 19" id="KW-0460">Magnesium</keyword>
<evidence type="ECO:0000256" key="14">
    <source>
        <dbReference type="ARBA" id="ARBA00025228"/>
    </source>
</evidence>
<dbReference type="PATRIC" id="fig|1122219.3.peg.925"/>
<comment type="caution">
    <text evidence="20">The sequence shown here is derived from an EMBL/GenBank/DDBJ whole genome shotgun (WGS) entry which is preliminary data.</text>
</comment>
<name>A0A0J6ZP51_9FIRM</name>
<keyword evidence="21" id="KW-1185">Reference proteome</keyword>
<evidence type="ECO:0000256" key="7">
    <source>
        <dbReference type="ARBA" id="ARBA00022475"/>
    </source>
</evidence>
<keyword evidence="7 19" id="KW-1003">Cell membrane</keyword>
<dbReference type="STRING" id="39029.BSR42_11355"/>
<gene>
    <name evidence="19" type="primary">cobS</name>
    <name evidence="20" type="ORF">AB840_07065</name>
</gene>
<evidence type="ECO:0000256" key="11">
    <source>
        <dbReference type="ARBA" id="ARBA00022842"/>
    </source>
</evidence>
<dbReference type="NCBIfam" id="TIGR00317">
    <property type="entry name" value="cobS"/>
    <property type="match status" value="1"/>
</dbReference>
<protein>
    <recommendedName>
        <fullName evidence="6 19">Adenosylcobinamide-GDP ribazoletransferase</fullName>
        <ecNumber evidence="5 19">2.7.8.26</ecNumber>
    </recommendedName>
    <alternativeName>
        <fullName evidence="16 19">Cobalamin synthase</fullName>
    </alternativeName>
    <alternativeName>
        <fullName evidence="15 19">Cobalamin-5'-phosphate synthase</fullName>
    </alternativeName>
</protein>
<dbReference type="EC" id="2.7.8.26" evidence="5 19"/>
<comment type="catalytic activity">
    <reaction evidence="18 19">
        <text>alpha-ribazole 5'-phosphate + adenosylcob(III)inamide-GDP = adenosylcob(III)alamin 5'-phosphate + GMP + H(+)</text>
        <dbReference type="Rhea" id="RHEA:23560"/>
        <dbReference type="ChEBI" id="CHEBI:15378"/>
        <dbReference type="ChEBI" id="CHEBI:57918"/>
        <dbReference type="ChEBI" id="CHEBI:58115"/>
        <dbReference type="ChEBI" id="CHEBI:60487"/>
        <dbReference type="ChEBI" id="CHEBI:60493"/>
        <dbReference type="EC" id="2.7.8.26"/>
    </reaction>
</comment>
<dbReference type="GO" id="GO:0005886">
    <property type="term" value="C:plasma membrane"/>
    <property type="evidence" value="ECO:0007669"/>
    <property type="project" value="UniProtKB-SubCell"/>
</dbReference>
<evidence type="ECO:0000256" key="17">
    <source>
        <dbReference type="ARBA" id="ARBA00048623"/>
    </source>
</evidence>
<evidence type="ECO:0000256" key="2">
    <source>
        <dbReference type="ARBA" id="ARBA00004651"/>
    </source>
</evidence>
<evidence type="ECO:0000256" key="10">
    <source>
        <dbReference type="ARBA" id="ARBA00022692"/>
    </source>
</evidence>
<feature type="transmembrane region" description="Helical" evidence="19">
    <location>
        <begin position="27"/>
        <end position="50"/>
    </location>
</feature>
<feature type="transmembrane region" description="Helical" evidence="19">
    <location>
        <begin position="174"/>
        <end position="204"/>
    </location>
</feature>
<evidence type="ECO:0000256" key="1">
    <source>
        <dbReference type="ARBA" id="ARBA00001946"/>
    </source>
</evidence>
<evidence type="ECO:0000256" key="16">
    <source>
        <dbReference type="ARBA" id="ARBA00032853"/>
    </source>
</evidence>
<dbReference type="HAMAP" id="MF_00719">
    <property type="entry name" value="CobS"/>
    <property type="match status" value="1"/>
</dbReference>
<dbReference type="UniPathway" id="UPA00148">
    <property type="reaction ID" value="UER00238"/>
</dbReference>
<dbReference type="OrthoDB" id="9794626at2"/>
<keyword evidence="13 19" id="KW-0472">Membrane</keyword>
<comment type="cofactor">
    <cofactor evidence="1 19">
        <name>Mg(2+)</name>
        <dbReference type="ChEBI" id="CHEBI:18420"/>
    </cofactor>
</comment>
<feature type="transmembrane region" description="Helical" evidence="19">
    <location>
        <begin position="62"/>
        <end position="85"/>
    </location>
</feature>
<dbReference type="PANTHER" id="PTHR34148">
    <property type="entry name" value="ADENOSYLCOBINAMIDE-GDP RIBAZOLETRANSFERASE"/>
    <property type="match status" value="1"/>
</dbReference>
<evidence type="ECO:0000256" key="19">
    <source>
        <dbReference type="HAMAP-Rule" id="MF_00719"/>
    </source>
</evidence>
<evidence type="ECO:0000256" key="13">
    <source>
        <dbReference type="ARBA" id="ARBA00023136"/>
    </source>
</evidence>